<keyword evidence="1" id="KW-0472">Membrane</keyword>
<keyword evidence="1" id="KW-0812">Transmembrane</keyword>
<sequence>MTRVQLIFSFICQVVIRWGILRIGLLVIGWSWYNGEGDIAVSCMASVILVLVYILLFIYEAIVTYKEYKKIKKPEE</sequence>
<dbReference type="HOGENOM" id="CLU_2647887_0_0_9"/>
<keyword evidence="1" id="KW-1133">Transmembrane helix</keyword>
<name>F2JQM3_CELLD</name>
<feature type="transmembrane region" description="Helical" evidence="1">
    <location>
        <begin position="7"/>
        <end position="33"/>
    </location>
</feature>
<evidence type="ECO:0000313" key="2">
    <source>
        <dbReference type="EMBL" id="ADZ85007.1"/>
    </source>
</evidence>
<keyword evidence="3" id="KW-1185">Reference proteome</keyword>
<reference evidence="2 3" key="1">
    <citation type="journal article" date="2011" name="J. Bacteriol.">
        <title>Complete genome sequence of the cellulose-degrading bacterium Cellulosilyticum lentocellum.</title>
        <authorList>
            <consortium name="US DOE Joint Genome Institute"/>
            <person name="Miller D.A."/>
            <person name="Suen G."/>
            <person name="Bruce D."/>
            <person name="Copeland A."/>
            <person name="Cheng J.F."/>
            <person name="Detter C."/>
            <person name="Goodwin L.A."/>
            <person name="Han C.S."/>
            <person name="Hauser L.J."/>
            <person name="Land M.L."/>
            <person name="Lapidus A."/>
            <person name="Lucas S."/>
            <person name="Meincke L."/>
            <person name="Pitluck S."/>
            <person name="Tapia R."/>
            <person name="Teshima H."/>
            <person name="Woyke T."/>
            <person name="Fox B.G."/>
            <person name="Angert E.R."/>
            <person name="Currie C.R."/>
        </authorList>
    </citation>
    <scope>NUCLEOTIDE SEQUENCE [LARGE SCALE GENOMIC DNA]</scope>
    <source>
        <strain evidence="3">ATCC 49066 / DSM 5427 / NCIMB 11756 / RHM5</strain>
    </source>
</reference>
<protein>
    <submittedName>
        <fullName evidence="2">Uncharacterized protein</fullName>
    </submittedName>
</protein>
<organism evidence="2 3">
    <name type="scientific">Cellulosilyticum lentocellum (strain ATCC 49066 / DSM 5427 / NCIMB 11756 / RHM5)</name>
    <name type="common">Clostridium lentocellum</name>
    <dbReference type="NCBI Taxonomy" id="642492"/>
    <lineage>
        <taxon>Bacteria</taxon>
        <taxon>Bacillati</taxon>
        <taxon>Bacillota</taxon>
        <taxon>Clostridia</taxon>
        <taxon>Lachnospirales</taxon>
        <taxon>Cellulosilyticaceae</taxon>
        <taxon>Cellulosilyticum</taxon>
    </lineage>
</organism>
<dbReference type="KEGG" id="cle:Clole_3316"/>
<evidence type="ECO:0000313" key="3">
    <source>
        <dbReference type="Proteomes" id="UP000008467"/>
    </source>
</evidence>
<evidence type="ECO:0000256" key="1">
    <source>
        <dbReference type="SAM" id="Phobius"/>
    </source>
</evidence>
<dbReference type="AlphaFoldDB" id="F2JQM3"/>
<dbReference type="EMBL" id="CP002582">
    <property type="protein sequence ID" value="ADZ85007.1"/>
    <property type="molecule type" value="Genomic_DNA"/>
</dbReference>
<feature type="transmembrane region" description="Helical" evidence="1">
    <location>
        <begin position="39"/>
        <end position="63"/>
    </location>
</feature>
<gene>
    <name evidence="2" type="ordered locus">Clole_3316</name>
</gene>
<proteinExistence type="predicted"/>
<accession>F2JQM3</accession>
<dbReference type="Proteomes" id="UP000008467">
    <property type="component" value="Chromosome"/>
</dbReference>
<dbReference type="RefSeq" id="WP_013658284.1">
    <property type="nucleotide sequence ID" value="NC_015275.1"/>
</dbReference>